<dbReference type="EMBL" id="JAPWDQ010000001">
    <property type="protein sequence ID" value="KAJ5495504.1"/>
    <property type="molecule type" value="Genomic_DNA"/>
</dbReference>
<dbReference type="InterPro" id="IPR005467">
    <property type="entry name" value="His_kinase_dom"/>
</dbReference>
<dbReference type="PANTHER" id="PTHR43047">
    <property type="entry name" value="TWO-COMPONENT HISTIDINE PROTEIN KINASE"/>
    <property type="match status" value="1"/>
</dbReference>
<dbReference type="Pfam" id="PF02518">
    <property type="entry name" value="HATPase_c"/>
    <property type="match status" value="1"/>
</dbReference>
<dbReference type="PRINTS" id="PR00344">
    <property type="entry name" value="BCTRLSENSOR"/>
</dbReference>
<feature type="domain" description="Histidine kinase" evidence="8">
    <location>
        <begin position="610"/>
        <end position="870"/>
    </location>
</feature>
<dbReference type="EC" id="2.7.13.3" evidence="2"/>
<evidence type="ECO:0000259" key="8">
    <source>
        <dbReference type="PROSITE" id="PS50109"/>
    </source>
</evidence>
<dbReference type="GO" id="GO:0005886">
    <property type="term" value="C:plasma membrane"/>
    <property type="evidence" value="ECO:0007669"/>
    <property type="project" value="TreeGrafter"/>
</dbReference>
<feature type="domain" description="Response regulatory" evidence="9">
    <location>
        <begin position="1112"/>
        <end position="1234"/>
    </location>
</feature>
<dbReference type="PROSITE" id="PS50110">
    <property type="entry name" value="RESPONSE_REGULATORY"/>
    <property type="match status" value="1"/>
</dbReference>
<dbReference type="AlphaFoldDB" id="A0A9X0C2W7"/>
<dbReference type="SMART" id="SM00448">
    <property type="entry name" value="REC"/>
    <property type="match status" value="1"/>
</dbReference>
<keyword evidence="11" id="KW-1185">Reference proteome</keyword>
<evidence type="ECO:0000256" key="3">
    <source>
        <dbReference type="ARBA" id="ARBA00022553"/>
    </source>
</evidence>
<name>A0A9X0C2W7_9EURO</name>
<dbReference type="InterPro" id="IPR003661">
    <property type="entry name" value="HisK_dim/P_dom"/>
</dbReference>
<dbReference type="Gene3D" id="3.40.50.2300">
    <property type="match status" value="1"/>
</dbReference>
<protein>
    <recommendedName>
        <fullName evidence="2">histidine kinase</fullName>
        <ecNumber evidence="2">2.7.13.3</ecNumber>
    </recommendedName>
</protein>
<evidence type="ECO:0000256" key="2">
    <source>
        <dbReference type="ARBA" id="ARBA00012438"/>
    </source>
</evidence>
<dbReference type="CDD" id="cd00082">
    <property type="entry name" value="HisKA"/>
    <property type="match status" value="1"/>
</dbReference>
<dbReference type="InterPro" id="IPR036097">
    <property type="entry name" value="HisK_dim/P_sf"/>
</dbReference>
<dbReference type="Proteomes" id="UP001148312">
    <property type="component" value="Unassembled WGS sequence"/>
</dbReference>
<keyword evidence="3 6" id="KW-0597">Phosphoprotein</keyword>
<keyword evidence="4" id="KW-0808">Transferase</keyword>
<evidence type="ECO:0000256" key="7">
    <source>
        <dbReference type="SAM" id="MobiDB-lite"/>
    </source>
</evidence>
<evidence type="ECO:0000256" key="5">
    <source>
        <dbReference type="ARBA" id="ARBA00022777"/>
    </source>
</evidence>
<dbReference type="InterPro" id="IPR003594">
    <property type="entry name" value="HATPase_dom"/>
</dbReference>
<feature type="region of interest" description="Disordered" evidence="7">
    <location>
        <begin position="305"/>
        <end position="364"/>
    </location>
</feature>
<dbReference type="SMART" id="SM00387">
    <property type="entry name" value="HATPase_c"/>
    <property type="match status" value="1"/>
</dbReference>
<dbReference type="Gene3D" id="3.30.565.10">
    <property type="entry name" value="Histidine kinase-like ATPase, C-terminal domain"/>
    <property type="match status" value="1"/>
</dbReference>
<dbReference type="GeneID" id="81620473"/>
<dbReference type="PROSITE" id="PS50109">
    <property type="entry name" value="HIS_KIN"/>
    <property type="match status" value="1"/>
</dbReference>
<dbReference type="GO" id="GO:0009927">
    <property type="term" value="F:histidine phosphotransfer kinase activity"/>
    <property type="evidence" value="ECO:0007669"/>
    <property type="project" value="TreeGrafter"/>
</dbReference>
<dbReference type="SUPFAM" id="SSF52172">
    <property type="entry name" value="CheY-like"/>
    <property type="match status" value="1"/>
</dbReference>
<dbReference type="SMART" id="SM00388">
    <property type="entry name" value="HisKA"/>
    <property type="match status" value="1"/>
</dbReference>
<organism evidence="10 11">
    <name type="scientific">Penicillium diatomitis</name>
    <dbReference type="NCBI Taxonomy" id="2819901"/>
    <lineage>
        <taxon>Eukaryota</taxon>
        <taxon>Fungi</taxon>
        <taxon>Dikarya</taxon>
        <taxon>Ascomycota</taxon>
        <taxon>Pezizomycotina</taxon>
        <taxon>Eurotiomycetes</taxon>
        <taxon>Eurotiomycetidae</taxon>
        <taxon>Eurotiales</taxon>
        <taxon>Aspergillaceae</taxon>
        <taxon>Penicillium</taxon>
    </lineage>
</organism>
<feature type="compositionally biased region" description="Polar residues" evidence="7">
    <location>
        <begin position="1038"/>
        <end position="1047"/>
    </location>
</feature>
<proteinExistence type="predicted"/>
<feature type="compositionally biased region" description="Polar residues" evidence="7">
    <location>
        <begin position="1083"/>
        <end position="1095"/>
    </location>
</feature>
<dbReference type="SUPFAM" id="SSF55781">
    <property type="entry name" value="GAF domain-like"/>
    <property type="match status" value="1"/>
</dbReference>
<evidence type="ECO:0000256" key="6">
    <source>
        <dbReference type="PROSITE-ProRule" id="PRU00169"/>
    </source>
</evidence>
<comment type="caution">
    <text evidence="10">The sequence shown here is derived from an EMBL/GenBank/DDBJ whole genome shotgun (WGS) entry which is preliminary data.</text>
</comment>
<dbReference type="SUPFAM" id="SSF47384">
    <property type="entry name" value="Homodimeric domain of signal transducing histidine kinase"/>
    <property type="match status" value="1"/>
</dbReference>
<dbReference type="InterPro" id="IPR001789">
    <property type="entry name" value="Sig_transdc_resp-reg_receiver"/>
</dbReference>
<dbReference type="Gene3D" id="1.10.287.130">
    <property type="match status" value="1"/>
</dbReference>
<accession>A0A9X0C2W7</accession>
<feature type="region of interest" description="Disordered" evidence="7">
    <location>
        <begin position="402"/>
        <end position="428"/>
    </location>
</feature>
<feature type="region of interest" description="Disordered" evidence="7">
    <location>
        <begin position="1063"/>
        <end position="1096"/>
    </location>
</feature>
<feature type="region of interest" description="Disordered" evidence="7">
    <location>
        <begin position="1028"/>
        <end position="1047"/>
    </location>
</feature>
<feature type="modified residue" description="4-aspartylphosphate" evidence="6">
    <location>
        <position position="1163"/>
    </location>
</feature>
<dbReference type="FunFam" id="3.30.450.40:FF:000083">
    <property type="entry name" value="Sensor histidine kinase/response regulator, putative (AFU_orthologue AFUA_4G00660)"/>
    <property type="match status" value="1"/>
</dbReference>
<keyword evidence="5" id="KW-0418">Kinase</keyword>
<evidence type="ECO:0000256" key="1">
    <source>
        <dbReference type="ARBA" id="ARBA00000085"/>
    </source>
</evidence>
<sequence length="1249" mass="135178">MPPTRDPSSQIECLLSALIACAPTIHGWGNNNVPTCLSFGEPVKAGKLRYLPPVTTPLHHVDWNPLPANFTAHPSLDPTLSAFAQLGALRLDAKRVIISLFGRHEQYILTEATRTLSLRDEADHDARDELWVGACTMSYDRSLCASIANTPSSVSRSLAKLPVSVIPDLSLDETYHNHPDVSNYPSIRFLASAPIFSPRGVVIGAYTILDDKPRTVPGPDILKFLSDMAATVMDYLVTTRSRAQHIRGERMMAGLGSFLEGKGSLRTSWLEQNGQILSPGLVDDVEGHLNTRQQDKQRVEALTNAVGGKKGQSSMPFRLNSHVPSKASKKHGPSDLPSQSTRNRSNSPKSARVKTHTERKTLTEQVQATFSRAANVVRESIEVEGVAYFDANFSGQDALVASNKSDCESNPGSSASEEEGIDSGKTAPPEIVDARAQNSGSATVQPAKILGFATSTAASVNQELTGDAQISISEAFLAGLLRRYPRGKIFNFGEDGAISTGDTSDGIFTNPYPRPGKRYKKTRSSILRQDALTLRKLAPESRSVLFSPIWNSHKSRWYAGTIAWTKSPERIFTLEDELNFCMALGASLIAEVHRLGALFAEQAKRDLLASLSHELRSPLHGIFGTADLLSDTALDALQRGFVHTVASCANTLLGSINQLLEFSSINDMERTHGLGSTPAAEPSAQSSLQIDHAVECIVETVFSGFAFFDRSRVPLRGALGASAARSQSAGLPGAVTVILNIDNAPNWKFTTSPGAWHLIITNLLGNALKYTQQGHILLSAEAKPADPKPGEELERSQVTISVQDTGCGMSPEFVRNGYFTAFSQEDNLSPGNGLGASIVQKTITSLGGEIKVSSVKEVGTQVTVSFVLDHATGQGFSGSVSTESSEDDLFASTRCLMDNKRIGILGLGSSEVDAALSLSLRKICEDWLQMEVYTIAPSDAHFHHCDFYIAPHQYLDMGNLEIKPIVPDSSMANVTSPVIVICPTPRIAHSLSKAAGLRGDTDVLEFIAQPCGPRKIAKSLEVCYKRQERRNQSPHPGGSTTPELSKCSSSTSLIGHWASKSDADLLGRPAPPPNAQDYFSCRPSPQMQGPTSAPTTRDALVIDSSSRQDSPLVLLVDDNPINMALLIAFMKKLKLDYLTAQNGQEALDIFTEHSSRVCLVLMDISMPVMDGLESTRQIRRFEGSLKPHARVVIVALTGVAQADTQRDAMASGMDLFLTKPVRLQTILQVLQDHTKLKLPEKNERKTALP</sequence>
<dbReference type="GO" id="GO:0000155">
    <property type="term" value="F:phosphorelay sensor kinase activity"/>
    <property type="evidence" value="ECO:0007669"/>
    <property type="project" value="InterPro"/>
</dbReference>
<reference evidence="10" key="2">
    <citation type="journal article" date="2023" name="IMA Fungus">
        <title>Comparative genomic study of the Penicillium genus elucidates a diverse pangenome and 15 lateral gene transfer events.</title>
        <authorList>
            <person name="Petersen C."/>
            <person name="Sorensen T."/>
            <person name="Nielsen M.R."/>
            <person name="Sondergaard T.E."/>
            <person name="Sorensen J.L."/>
            <person name="Fitzpatrick D.A."/>
            <person name="Frisvad J.C."/>
            <person name="Nielsen K.L."/>
        </authorList>
    </citation>
    <scope>NUCLEOTIDE SEQUENCE</scope>
    <source>
        <strain evidence="10">IBT 30728</strain>
    </source>
</reference>
<evidence type="ECO:0000313" key="10">
    <source>
        <dbReference type="EMBL" id="KAJ5495504.1"/>
    </source>
</evidence>
<dbReference type="Pfam" id="PF00512">
    <property type="entry name" value="HisKA"/>
    <property type="match status" value="1"/>
</dbReference>
<evidence type="ECO:0000313" key="11">
    <source>
        <dbReference type="Proteomes" id="UP001148312"/>
    </source>
</evidence>
<reference evidence="10" key="1">
    <citation type="submission" date="2022-12" db="EMBL/GenBank/DDBJ databases">
        <authorList>
            <person name="Petersen C."/>
        </authorList>
    </citation>
    <scope>NUCLEOTIDE SEQUENCE</scope>
    <source>
        <strain evidence="10">IBT 30728</strain>
    </source>
</reference>
<dbReference type="SUPFAM" id="SSF55874">
    <property type="entry name" value="ATPase domain of HSP90 chaperone/DNA topoisomerase II/histidine kinase"/>
    <property type="match status" value="1"/>
</dbReference>
<dbReference type="InterPro" id="IPR011006">
    <property type="entry name" value="CheY-like_superfamily"/>
</dbReference>
<dbReference type="InterPro" id="IPR036890">
    <property type="entry name" value="HATPase_C_sf"/>
</dbReference>
<dbReference type="CDD" id="cd17546">
    <property type="entry name" value="REC_hyHK_CKI1_RcsC-like"/>
    <property type="match status" value="1"/>
</dbReference>
<dbReference type="PANTHER" id="PTHR43047:SF72">
    <property type="entry name" value="OSMOSENSING HISTIDINE PROTEIN KINASE SLN1"/>
    <property type="match status" value="1"/>
</dbReference>
<dbReference type="Pfam" id="PF00072">
    <property type="entry name" value="Response_reg"/>
    <property type="match status" value="1"/>
</dbReference>
<dbReference type="RefSeq" id="XP_056794517.1">
    <property type="nucleotide sequence ID" value="XM_056930224.1"/>
</dbReference>
<feature type="compositionally biased region" description="Polar residues" evidence="7">
    <location>
        <begin position="336"/>
        <end position="349"/>
    </location>
</feature>
<gene>
    <name evidence="10" type="ORF">N7539_000620</name>
</gene>
<dbReference type="InterPro" id="IPR004358">
    <property type="entry name" value="Sig_transdc_His_kin-like_C"/>
</dbReference>
<evidence type="ECO:0000259" key="9">
    <source>
        <dbReference type="PROSITE" id="PS50110"/>
    </source>
</evidence>
<evidence type="ECO:0000256" key="4">
    <source>
        <dbReference type="ARBA" id="ARBA00022679"/>
    </source>
</evidence>
<comment type="catalytic activity">
    <reaction evidence="1">
        <text>ATP + protein L-histidine = ADP + protein N-phospho-L-histidine.</text>
        <dbReference type="EC" id="2.7.13.3"/>
    </reaction>
</comment>
<feature type="compositionally biased region" description="Polar residues" evidence="7">
    <location>
        <begin position="402"/>
        <end position="415"/>
    </location>
</feature>